<proteinExistence type="predicted"/>
<protein>
    <submittedName>
        <fullName evidence="1">Uncharacterized protein</fullName>
    </submittedName>
</protein>
<gene>
    <name evidence="1" type="ORF">BESB_009940</name>
</gene>
<dbReference type="GeneID" id="40306056"/>
<evidence type="ECO:0000313" key="1">
    <source>
        <dbReference type="EMBL" id="PFH38652.1"/>
    </source>
</evidence>
<accession>A0A2A9MR05</accession>
<comment type="caution">
    <text evidence="1">The sequence shown here is derived from an EMBL/GenBank/DDBJ whole genome shotgun (WGS) entry which is preliminary data.</text>
</comment>
<dbReference type="RefSeq" id="XP_029222661.1">
    <property type="nucleotide sequence ID" value="XM_029359748.1"/>
</dbReference>
<name>A0A2A9MR05_BESBE</name>
<dbReference type="AlphaFoldDB" id="A0A2A9MR05"/>
<sequence length="114" mass="12492">MLRTICQGYRNLCAAEFEDSLFRAVSKAANDPGFTKDRLKLGGLSARNNGVEQILIIKNDSDLRLAQLAKQALLDIPNCTTNTSSPICQTLTGKHLSLHDVTPQVTSIRAIRQP</sequence>
<dbReference type="VEuPathDB" id="ToxoDB:BESB_009940"/>
<dbReference type="KEGG" id="bbes:BESB_009940"/>
<reference evidence="1 2" key="1">
    <citation type="submission" date="2017-09" db="EMBL/GenBank/DDBJ databases">
        <title>Genome sequencing of Besnoitia besnoiti strain Bb-Ger1.</title>
        <authorList>
            <person name="Schares G."/>
            <person name="Venepally P."/>
            <person name="Lorenzi H.A."/>
        </authorList>
    </citation>
    <scope>NUCLEOTIDE SEQUENCE [LARGE SCALE GENOMIC DNA]</scope>
    <source>
        <strain evidence="1 2">Bb-Ger1</strain>
    </source>
</reference>
<keyword evidence="2" id="KW-1185">Reference proteome</keyword>
<organism evidence="1 2">
    <name type="scientific">Besnoitia besnoiti</name>
    <name type="common">Apicomplexan protozoan</name>
    <dbReference type="NCBI Taxonomy" id="94643"/>
    <lineage>
        <taxon>Eukaryota</taxon>
        <taxon>Sar</taxon>
        <taxon>Alveolata</taxon>
        <taxon>Apicomplexa</taxon>
        <taxon>Conoidasida</taxon>
        <taxon>Coccidia</taxon>
        <taxon>Eucoccidiorida</taxon>
        <taxon>Eimeriorina</taxon>
        <taxon>Sarcocystidae</taxon>
        <taxon>Besnoitia</taxon>
    </lineage>
</organism>
<dbReference type="EMBL" id="NWUJ01000001">
    <property type="protein sequence ID" value="PFH38652.1"/>
    <property type="molecule type" value="Genomic_DNA"/>
</dbReference>
<evidence type="ECO:0000313" key="2">
    <source>
        <dbReference type="Proteomes" id="UP000224006"/>
    </source>
</evidence>
<dbReference type="Proteomes" id="UP000224006">
    <property type="component" value="Chromosome I"/>
</dbReference>
<dbReference type="OrthoDB" id="332382at2759"/>